<dbReference type="STRING" id="6184.A0A430Q0V8"/>
<name>A0A430Q0V8_SCHBO</name>
<keyword evidence="10" id="KW-0418">Kinase</keyword>
<evidence type="ECO:0000256" key="1">
    <source>
        <dbReference type="ARBA" id="ARBA00005490"/>
    </source>
</evidence>
<reference evidence="18 19" key="1">
    <citation type="journal article" date="2019" name="PLoS Pathog.">
        <title>Genome sequence of the bovine parasite Schistosoma bovis Tanzania.</title>
        <authorList>
            <person name="Oey H."/>
            <person name="Zakrzewski M."/>
            <person name="Gobert G."/>
            <person name="Gravermann K."/>
            <person name="Stoye J."/>
            <person name="Jones M."/>
            <person name="Mcmanus D."/>
            <person name="Krause L."/>
        </authorList>
    </citation>
    <scope>NUCLEOTIDE SEQUENCE [LARGE SCALE GENOMIC DNA]</scope>
    <source>
        <strain evidence="18 19">TAN1997</strain>
    </source>
</reference>
<dbReference type="EMBL" id="QMKO01003460">
    <property type="protein sequence ID" value="RTG81307.1"/>
    <property type="molecule type" value="Genomic_DNA"/>
</dbReference>
<evidence type="ECO:0000256" key="10">
    <source>
        <dbReference type="ARBA" id="ARBA00022777"/>
    </source>
</evidence>
<dbReference type="PROSITE" id="PS00479">
    <property type="entry name" value="ZF_DAG_PE_1"/>
    <property type="match status" value="1"/>
</dbReference>
<feature type="region of interest" description="Disordered" evidence="15">
    <location>
        <begin position="394"/>
        <end position="464"/>
    </location>
</feature>
<evidence type="ECO:0000256" key="12">
    <source>
        <dbReference type="ARBA" id="ARBA00022840"/>
    </source>
</evidence>
<dbReference type="SUPFAM" id="SSF49562">
    <property type="entry name" value="C2 domain (Calcium/lipid-binding domain, CaLB)"/>
    <property type="match status" value="1"/>
</dbReference>
<dbReference type="PRINTS" id="PR00008">
    <property type="entry name" value="DAGPEDOMAIN"/>
</dbReference>
<comment type="catalytic activity">
    <reaction evidence="14">
        <text>L-seryl-[protein] + ATP = O-phospho-L-seryl-[protein] + ADP + H(+)</text>
        <dbReference type="Rhea" id="RHEA:17989"/>
        <dbReference type="Rhea" id="RHEA-COMP:9863"/>
        <dbReference type="Rhea" id="RHEA-COMP:11604"/>
        <dbReference type="ChEBI" id="CHEBI:15378"/>
        <dbReference type="ChEBI" id="CHEBI:29999"/>
        <dbReference type="ChEBI" id="CHEBI:30616"/>
        <dbReference type="ChEBI" id="CHEBI:83421"/>
        <dbReference type="ChEBI" id="CHEBI:456216"/>
        <dbReference type="EC" id="2.7.11.13"/>
    </reaction>
</comment>
<dbReference type="GO" id="GO:0016020">
    <property type="term" value="C:membrane"/>
    <property type="evidence" value="ECO:0007669"/>
    <property type="project" value="UniProtKB-SubCell"/>
</dbReference>
<dbReference type="Pfam" id="PF00168">
    <property type="entry name" value="C2"/>
    <property type="match status" value="1"/>
</dbReference>
<organism evidence="18 19">
    <name type="scientific">Schistosoma bovis</name>
    <name type="common">Blood fluke</name>
    <dbReference type="NCBI Taxonomy" id="6184"/>
    <lineage>
        <taxon>Eukaryota</taxon>
        <taxon>Metazoa</taxon>
        <taxon>Spiralia</taxon>
        <taxon>Lophotrochozoa</taxon>
        <taxon>Platyhelminthes</taxon>
        <taxon>Trematoda</taxon>
        <taxon>Digenea</taxon>
        <taxon>Strigeidida</taxon>
        <taxon>Schistosomatoidea</taxon>
        <taxon>Schistosomatidae</taxon>
        <taxon>Schistosoma</taxon>
    </lineage>
</organism>
<comment type="catalytic activity">
    <reaction evidence="13">
        <text>L-threonyl-[protein] + ATP = O-phospho-L-threonyl-[protein] + ADP + H(+)</text>
        <dbReference type="Rhea" id="RHEA:46608"/>
        <dbReference type="Rhea" id="RHEA-COMP:11060"/>
        <dbReference type="Rhea" id="RHEA-COMP:11605"/>
        <dbReference type="ChEBI" id="CHEBI:15378"/>
        <dbReference type="ChEBI" id="CHEBI:30013"/>
        <dbReference type="ChEBI" id="CHEBI:30616"/>
        <dbReference type="ChEBI" id="CHEBI:61977"/>
        <dbReference type="ChEBI" id="CHEBI:456216"/>
        <dbReference type="EC" id="2.7.11.13"/>
    </reaction>
</comment>
<evidence type="ECO:0000256" key="8">
    <source>
        <dbReference type="ARBA" id="ARBA00022741"/>
    </source>
</evidence>
<dbReference type="GO" id="GO:0035556">
    <property type="term" value="P:intracellular signal transduction"/>
    <property type="evidence" value="ECO:0007669"/>
    <property type="project" value="TreeGrafter"/>
</dbReference>
<feature type="compositionally biased region" description="Low complexity" evidence="15">
    <location>
        <begin position="320"/>
        <end position="335"/>
    </location>
</feature>
<keyword evidence="6" id="KW-0479">Metal-binding</keyword>
<feature type="region of interest" description="Disordered" evidence="15">
    <location>
        <begin position="603"/>
        <end position="632"/>
    </location>
</feature>
<feature type="compositionally biased region" description="Gly residues" evidence="15">
    <location>
        <begin position="412"/>
        <end position="423"/>
    </location>
</feature>
<keyword evidence="4" id="KW-0597">Phosphoprotein</keyword>
<dbReference type="GO" id="GO:0005524">
    <property type="term" value="F:ATP binding"/>
    <property type="evidence" value="ECO:0007669"/>
    <property type="project" value="UniProtKB-KW"/>
</dbReference>
<keyword evidence="11" id="KW-0862">Zinc</keyword>
<keyword evidence="3" id="KW-0723">Serine/threonine-protein kinase</keyword>
<dbReference type="PROSITE" id="PS50004">
    <property type="entry name" value="C2"/>
    <property type="match status" value="1"/>
</dbReference>
<dbReference type="CDD" id="cd20838">
    <property type="entry name" value="C1_nPKC_epsilon-like_rpt2"/>
    <property type="match status" value="1"/>
</dbReference>
<feature type="region of interest" description="Disordered" evidence="15">
    <location>
        <begin position="320"/>
        <end position="343"/>
    </location>
</feature>
<dbReference type="InterPro" id="IPR002219">
    <property type="entry name" value="PKC_DAG/PE"/>
</dbReference>
<dbReference type="PROSITE" id="PS50081">
    <property type="entry name" value="ZF_DAG_PE_2"/>
    <property type="match status" value="2"/>
</dbReference>
<dbReference type="GO" id="GO:0004697">
    <property type="term" value="F:diacylglycerol-dependent serine/threonine kinase activity"/>
    <property type="evidence" value="ECO:0007669"/>
    <property type="project" value="UniProtKB-EC"/>
</dbReference>
<dbReference type="PANTHER" id="PTHR22968">
    <property type="entry name" value="PROTEIN KINASE C, MU"/>
    <property type="match status" value="1"/>
</dbReference>
<proteinExistence type="inferred from homology"/>
<evidence type="ECO:0000256" key="11">
    <source>
        <dbReference type="ARBA" id="ARBA00022833"/>
    </source>
</evidence>
<evidence type="ECO:0000259" key="17">
    <source>
        <dbReference type="PROSITE" id="PS50081"/>
    </source>
</evidence>
<dbReference type="GO" id="GO:0005829">
    <property type="term" value="C:cytosol"/>
    <property type="evidence" value="ECO:0007669"/>
    <property type="project" value="TreeGrafter"/>
</dbReference>
<dbReference type="SMART" id="SM00109">
    <property type="entry name" value="C1"/>
    <property type="match status" value="2"/>
</dbReference>
<feature type="domain" description="Phorbol-ester/DAG-type" evidence="17">
    <location>
        <begin position="172"/>
        <end position="222"/>
    </location>
</feature>
<keyword evidence="8" id="KW-0547">Nucleotide-binding</keyword>
<evidence type="ECO:0000256" key="7">
    <source>
        <dbReference type="ARBA" id="ARBA00022737"/>
    </source>
</evidence>
<feature type="compositionally biased region" description="Polar residues" evidence="15">
    <location>
        <begin position="533"/>
        <end position="552"/>
    </location>
</feature>
<dbReference type="AlphaFoldDB" id="A0A430Q0V8"/>
<evidence type="ECO:0000256" key="3">
    <source>
        <dbReference type="ARBA" id="ARBA00022527"/>
    </source>
</evidence>
<evidence type="ECO:0000313" key="18">
    <source>
        <dbReference type="EMBL" id="RTG81307.1"/>
    </source>
</evidence>
<dbReference type="GO" id="GO:0008270">
    <property type="term" value="F:zinc ion binding"/>
    <property type="evidence" value="ECO:0007669"/>
    <property type="project" value="UniProtKB-KW"/>
</dbReference>
<dbReference type="InterPro" id="IPR046349">
    <property type="entry name" value="C1-like_sf"/>
</dbReference>
<sequence length="646" mass="69051">MEYFSGTLNIRIYEAAELKPTACATRHAVGPAAKLYELLDPYVTIDVDDNAVGKSSTKSRTNIPQWNEDICARINYAQQLTFTVYHDAAIPPDDFVAIVELALRDVRFGEDMWLELEPQGKLLIRIDLAGTRTDEPPRDRPGFPSRDSAIGGVHGKHYRCGALRRRIHQAKGHKFQVTSLRQFTFCSLCNGFIWGLWNQGYQCQVCTCVVHKRCYLNVITQCPGVKSPPSCPTAALQSRFNINVPHKFRIHTFMRPAFCDHCGSLLFGLMRQGLQCEVCRLNIHKRCEKNVASHCGVNTRNLVAAIRLCGLNPSDLGVSPSGTTTLTPGPGVTGPSRTASTTISSVRPISAGSRGVGPFGTYGDVVFSTSPGPLKPSKGDTGFSSSSLIGVAPHERSLSSPISMPTTDLSGSGIGRGAPGGGSMDIDESSSRYAALDPTSGSGSLSTAGPVAGRHGMPAQRPSSLQDFTTEEPVLTPSDNSSELAAIAQDVFADFDCFNVDYSVMRYHTTRPSQQQPLQSVIGGLYTSSPTYPNSGSFASSPPPSTVLSNSPKAMAATTCESSSSSHVPSTPDPCNPKTNSPLSFPDSGTSCLSHSSCNTSRLTIPSGQISNSSIPPTHSAPTSPTRSHSNITAYGDKAMTKWLAH</sequence>
<dbReference type="SMART" id="SM00239">
    <property type="entry name" value="C2"/>
    <property type="match status" value="1"/>
</dbReference>
<dbReference type="PANTHER" id="PTHR22968:SF26">
    <property type="entry name" value="SERINE_THREONINE-PROTEIN KINASE D3"/>
    <property type="match status" value="1"/>
</dbReference>
<keyword evidence="19" id="KW-1185">Reference proteome</keyword>
<feature type="domain" description="Phorbol-ester/DAG-type" evidence="17">
    <location>
        <begin position="245"/>
        <end position="295"/>
    </location>
</feature>
<dbReference type="GO" id="GO:0007200">
    <property type="term" value="P:phospholipase C-activating G protein-coupled receptor signaling pathway"/>
    <property type="evidence" value="ECO:0007669"/>
    <property type="project" value="TreeGrafter"/>
</dbReference>
<keyword evidence="7" id="KW-0677">Repeat</keyword>
<feature type="domain" description="C2" evidence="16">
    <location>
        <begin position="1"/>
        <end position="116"/>
    </location>
</feature>
<feature type="compositionally biased region" description="Polar residues" evidence="15">
    <location>
        <begin position="398"/>
        <end position="409"/>
    </location>
</feature>
<gene>
    <name evidence="18" type="ORF">DC041_0012951</name>
</gene>
<keyword evidence="5" id="KW-0808">Transferase</keyword>
<dbReference type="Gene3D" id="2.60.40.150">
    <property type="entry name" value="C2 domain"/>
    <property type="match status" value="1"/>
</dbReference>
<comment type="similarity">
    <text evidence="1">Belongs to the protein kinase superfamily. AGC Ser/Thr protein kinase family. PKC subfamily.</text>
</comment>
<accession>A0A430Q0V8</accession>
<keyword evidence="9" id="KW-0863">Zinc-finger</keyword>
<dbReference type="EC" id="2.7.11.13" evidence="2"/>
<dbReference type="Pfam" id="PF00130">
    <property type="entry name" value="C1_1"/>
    <property type="match status" value="2"/>
</dbReference>
<evidence type="ECO:0000256" key="15">
    <source>
        <dbReference type="SAM" id="MobiDB-lite"/>
    </source>
</evidence>
<dbReference type="CDD" id="cd04014">
    <property type="entry name" value="C2_PKC_epsilon"/>
    <property type="match status" value="1"/>
</dbReference>
<evidence type="ECO:0000256" key="13">
    <source>
        <dbReference type="ARBA" id="ARBA00047272"/>
    </source>
</evidence>
<evidence type="ECO:0000313" key="19">
    <source>
        <dbReference type="Proteomes" id="UP000290809"/>
    </source>
</evidence>
<dbReference type="CDD" id="cd20835">
    <property type="entry name" value="C1_nPKC_epsilon-like_rpt1"/>
    <property type="match status" value="1"/>
</dbReference>
<dbReference type="InterPro" id="IPR020454">
    <property type="entry name" value="DAG/PE-bd"/>
</dbReference>
<evidence type="ECO:0000259" key="16">
    <source>
        <dbReference type="PROSITE" id="PS50004"/>
    </source>
</evidence>
<evidence type="ECO:0000256" key="9">
    <source>
        <dbReference type="ARBA" id="ARBA00022771"/>
    </source>
</evidence>
<evidence type="ECO:0000256" key="2">
    <source>
        <dbReference type="ARBA" id="ARBA00012429"/>
    </source>
</evidence>
<keyword evidence="12" id="KW-0067">ATP-binding</keyword>
<dbReference type="InterPro" id="IPR035892">
    <property type="entry name" value="C2_domain_sf"/>
</dbReference>
<comment type="caution">
    <text evidence="18">The sequence shown here is derived from an EMBL/GenBank/DDBJ whole genome shotgun (WGS) entry which is preliminary data.</text>
</comment>
<evidence type="ECO:0000256" key="6">
    <source>
        <dbReference type="ARBA" id="ARBA00022723"/>
    </source>
</evidence>
<dbReference type="InterPro" id="IPR000008">
    <property type="entry name" value="C2_dom"/>
</dbReference>
<evidence type="ECO:0000256" key="14">
    <source>
        <dbReference type="ARBA" id="ARBA00047470"/>
    </source>
</evidence>
<dbReference type="SUPFAM" id="SSF57889">
    <property type="entry name" value="Cysteine-rich domain"/>
    <property type="match status" value="2"/>
</dbReference>
<dbReference type="Proteomes" id="UP000290809">
    <property type="component" value="Unassembled WGS sequence"/>
</dbReference>
<dbReference type="Gene3D" id="3.30.60.20">
    <property type="match status" value="2"/>
</dbReference>
<feature type="region of interest" description="Disordered" evidence="15">
    <location>
        <begin position="533"/>
        <end position="582"/>
    </location>
</feature>
<evidence type="ECO:0000256" key="5">
    <source>
        <dbReference type="ARBA" id="ARBA00022679"/>
    </source>
</evidence>
<protein>
    <recommendedName>
        <fullName evidence="2">protein kinase C</fullName>
        <ecNumber evidence="2">2.7.11.13</ecNumber>
    </recommendedName>
</protein>
<dbReference type="FunFam" id="3.30.60.20:FF:000003">
    <property type="entry name" value="Protein kinase C delta"/>
    <property type="match status" value="1"/>
</dbReference>
<evidence type="ECO:0000256" key="4">
    <source>
        <dbReference type="ARBA" id="ARBA00022553"/>
    </source>
</evidence>